<dbReference type="EMBL" id="CP015136">
    <property type="protein sequence ID" value="AMY08536.1"/>
    <property type="molecule type" value="Genomic_DNA"/>
</dbReference>
<reference evidence="2 3" key="1">
    <citation type="journal article" date="2016" name="Genome Announc.">
        <title>First Complete Genome Sequence of a Subdivision 6 Acidobacterium Strain.</title>
        <authorList>
            <person name="Huang S."/>
            <person name="Vieira S."/>
            <person name="Bunk B."/>
            <person name="Riedel T."/>
            <person name="Sproer C."/>
            <person name="Overmann J."/>
        </authorList>
    </citation>
    <scope>NUCLEOTIDE SEQUENCE [LARGE SCALE GENOMIC DNA]</scope>
    <source>
        <strain evidence="3">DSM 100886 HEG_-6_39</strain>
    </source>
</reference>
<evidence type="ECO:0000313" key="2">
    <source>
        <dbReference type="EMBL" id="AMY08536.1"/>
    </source>
</evidence>
<dbReference type="PATRIC" id="fig|1813736.3.peg.1818"/>
<dbReference type="Proteomes" id="UP000076079">
    <property type="component" value="Chromosome"/>
</dbReference>
<dbReference type="OrthoDB" id="106296at2"/>
<dbReference type="GO" id="GO:0006313">
    <property type="term" value="P:DNA transposition"/>
    <property type="evidence" value="ECO:0007669"/>
    <property type="project" value="InterPro"/>
</dbReference>
<name>A0A143PJE6_LUTPR</name>
<dbReference type="AlphaFoldDB" id="A0A143PJE6"/>
<dbReference type="InterPro" id="IPR047650">
    <property type="entry name" value="Transpos_IS110"/>
</dbReference>
<dbReference type="STRING" id="1855912.LuPra_01737"/>
<dbReference type="NCBIfam" id="NF033542">
    <property type="entry name" value="transpos_IS110"/>
    <property type="match status" value="1"/>
</dbReference>
<dbReference type="PANTHER" id="PTHR33055:SF13">
    <property type="entry name" value="TRANSPOSASE"/>
    <property type="match status" value="1"/>
</dbReference>
<dbReference type="GO" id="GO:0004803">
    <property type="term" value="F:transposase activity"/>
    <property type="evidence" value="ECO:0007669"/>
    <property type="project" value="InterPro"/>
</dbReference>
<keyword evidence="3" id="KW-1185">Reference proteome</keyword>
<protein>
    <submittedName>
        <fullName evidence="2">Transposase IS116/IS110/IS902 family protein</fullName>
    </submittedName>
</protein>
<dbReference type="PANTHER" id="PTHR33055">
    <property type="entry name" value="TRANSPOSASE FOR INSERTION SEQUENCE ELEMENT IS1111A"/>
    <property type="match status" value="1"/>
</dbReference>
<feature type="domain" description="Transposase IS116/IS110/IS902 C-terminal" evidence="1">
    <location>
        <begin position="116"/>
        <end position="189"/>
    </location>
</feature>
<reference evidence="3" key="2">
    <citation type="submission" date="2016-04" db="EMBL/GenBank/DDBJ databases">
        <title>First Complete Genome Sequence of a Subdivision 6 Acidobacterium.</title>
        <authorList>
            <person name="Huang S."/>
            <person name="Vieira S."/>
            <person name="Bunk B."/>
            <person name="Riedel T."/>
            <person name="Sproeer C."/>
            <person name="Overmann J."/>
        </authorList>
    </citation>
    <scope>NUCLEOTIDE SEQUENCE [LARGE SCALE GENOMIC DNA]</scope>
    <source>
        <strain evidence="3">DSM 100886 HEG_-6_39</strain>
    </source>
</reference>
<dbReference type="GO" id="GO:0003677">
    <property type="term" value="F:DNA binding"/>
    <property type="evidence" value="ECO:0007669"/>
    <property type="project" value="InterPro"/>
</dbReference>
<proteinExistence type="predicted"/>
<sequence>MLYRADALTAIHIPTEIEEAVRDLLRCRKDIRIDLLRARHRLSKFLLRHGRRFTGGRAWTLRHDAWLRAQPWDQVALQRTHESYLRAVDETVGRLRAVETDLRPLLQVAPLQARVQRLRCFRGMDDLTALTIAAELGDARRFASAPQTMAFVGLVPSEHSSGSKRAQGGITKTGNAHLRRVLIEAAWHYRHPARVGRSLRARQAGAPSTAIPHAWAAQQRLHRTYRRLTARGKPTPQVVTAVARELTGFVWAALTQ</sequence>
<dbReference type="KEGG" id="abac:LuPra_01737"/>
<dbReference type="RefSeq" id="WP_110170371.1">
    <property type="nucleotide sequence ID" value="NZ_CP015136.1"/>
</dbReference>
<evidence type="ECO:0000259" key="1">
    <source>
        <dbReference type="Pfam" id="PF02371"/>
    </source>
</evidence>
<evidence type="ECO:0000313" key="3">
    <source>
        <dbReference type="Proteomes" id="UP000076079"/>
    </source>
</evidence>
<dbReference type="InterPro" id="IPR003346">
    <property type="entry name" value="Transposase_20"/>
</dbReference>
<dbReference type="Pfam" id="PF02371">
    <property type="entry name" value="Transposase_20"/>
    <property type="match status" value="1"/>
</dbReference>
<gene>
    <name evidence="2" type="ORF">LuPra_01737</name>
</gene>
<accession>A0A143PJE6</accession>
<organism evidence="2 3">
    <name type="scientific">Luteitalea pratensis</name>
    <dbReference type="NCBI Taxonomy" id="1855912"/>
    <lineage>
        <taxon>Bacteria</taxon>
        <taxon>Pseudomonadati</taxon>
        <taxon>Acidobacteriota</taxon>
        <taxon>Vicinamibacteria</taxon>
        <taxon>Vicinamibacterales</taxon>
        <taxon>Vicinamibacteraceae</taxon>
        <taxon>Luteitalea</taxon>
    </lineage>
</organism>